<reference evidence="2" key="1">
    <citation type="submission" date="2017-02" db="EMBL/GenBank/DDBJ databases">
        <authorList>
            <person name="Varghese N."/>
            <person name="Submissions S."/>
        </authorList>
    </citation>
    <scope>NUCLEOTIDE SEQUENCE [LARGE SCALE GENOMIC DNA]</scope>
    <source>
        <strain evidence="2">SM117</strain>
    </source>
</reference>
<evidence type="ECO:0000313" key="1">
    <source>
        <dbReference type="EMBL" id="SLJ97173.1"/>
    </source>
</evidence>
<sequence>MSFWTAVVVLFAIASITWLRSQKYRAMGDHRGPGHSAREEELEHEVEALRKRISVLERIATDDRRSSDLSREIESLRD</sequence>
<dbReference type="STRING" id="428990.SAMN06295987_102795"/>
<protein>
    <recommendedName>
        <fullName evidence="3">Phage shock protein B</fullName>
    </recommendedName>
</protein>
<gene>
    <name evidence="1" type="ORF">SAMN06295987_102795</name>
</gene>
<evidence type="ECO:0008006" key="3">
    <source>
        <dbReference type="Google" id="ProtNLM"/>
    </source>
</evidence>
<organism evidence="1 2">
    <name type="scientific">Novosphingobium mathurense</name>
    <dbReference type="NCBI Taxonomy" id="428990"/>
    <lineage>
        <taxon>Bacteria</taxon>
        <taxon>Pseudomonadati</taxon>
        <taxon>Pseudomonadota</taxon>
        <taxon>Alphaproteobacteria</taxon>
        <taxon>Sphingomonadales</taxon>
        <taxon>Sphingomonadaceae</taxon>
        <taxon>Novosphingobium</taxon>
    </lineage>
</organism>
<evidence type="ECO:0000313" key="2">
    <source>
        <dbReference type="Proteomes" id="UP000190989"/>
    </source>
</evidence>
<accession>A0A1U6HN08</accession>
<proteinExistence type="predicted"/>
<dbReference type="RefSeq" id="WP_054947696.1">
    <property type="nucleotide sequence ID" value="NZ_FVZE01000002.1"/>
</dbReference>
<keyword evidence="2" id="KW-1185">Reference proteome</keyword>
<dbReference type="AlphaFoldDB" id="A0A1U6HN08"/>
<dbReference type="Proteomes" id="UP000190989">
    <property type="component" value="Unassembled WGS sequence"/>
</dbReference>
<dbReference type="EMBL" id="FVZE01000002">
    <property type="protein sequence ID" value="SLJ97173.1"/>
    <property type="molecule type" value="Genomic_DNA"/>
</dbReference>
<name>A0A1U6HN08_9SPHN</name>